<organism evidence="2 3">
    <name type="scientific">Providencia stuartii ATCC 25827</name>
    <dbReference type="NCBI Taxonomy" id="471874"/>
    <lineage>
        <taxon>Bacteria</taxon>
        <taxon>Pseudomonadati</taxon>
        <taxon>Pseudomonadota</taxon>
        <taxon>Gammaproteobacteria</taxon>
        <taxon>Enterobacterales</taxon>
        <taxon>Morganellaceae</taxon>
        <taxon>Providencia</taxon>
    </lineage>
</organism>
<feature type="transmembrane region" description="Helical" evidence="1">
    <location>
        <begin position="17"/>
        <end position="36"/>
    </location>
</feature>
<sequence length="49" mass="6018">MPIKTLSDLFRRSLRDSHLYIDIIFIQMVLFVIRIIEKYYREKKASDEL</sequence>
<gene>
    <name evidence="2" type="ORF">PROSTU_01287</name>
</gene>
<evidence type="ECO:0000313" key="3">
    <source>
        <dbReference type="Proteomes" id="UP000004506"/>
    </source>
</evidence>
<protein>
    <submittedName>
        <fullName evidence="2">Uncharacterized protein</fullName>
    </submittedName>
</protein>
<comment type="caution">
    <text evidence="2">The sequence shown here is derived from an EMBL/GenBank/DDBJ whole genome shotgun (WGS) entry which is preliminary data.</text>
</comment>
<dbReference type="EMBL" id="ABJD02000099">
    <property type="protein sequence ID" value="EDU60750.1"/>
    <property type="molecule type" value="Genomic_DNA"/>
</dbReference>
<reference evidence="3" key="2">
    <citation type="submission" date="2008-04" db="EMBL/GenBank/DDBJ databases">
        <title>Draft genome sequence of Providencia stuartii(ATCC 25827).</title>
        <authorList>
            <person name="Sudarsanam P."/>
            <person name="Ley R."/>
            <person name="Guruge J."/>
            <person name="Turnbaugh P.J."/>
            <person name="Mahowald M."/>
            <person name="Liep D."/>
            <person name="Gordon J."/>
        </authorList>
    </citation>
    <scope>NUCLEOTIDE SEQUENCE [LARGE SCALE GENOMIC DNA]</scope>
    <source>
        <strain evidence="3">ATCC 25827</strain>
    </source>
</reference>
<keyword evidence="1" id="KW-0812">Transmembrane</keyword>
<reference evidence="2 3" key="3">
    <citation type="submission" date="2008-05" db="EMBL/GenBank/DDBJ databases">
        <authorList>
            <person name="Fulton L."/>
            <person name="Clifton S."/>
            <person name="Fulton B."/>
            <person name="Xu J."/>
            <person name="Minx P."/>
            <person name="Pepin K.H."/>
            <person name="Johnson M."/>
            <person name="Thiruvilangam P."/>
            <person name="Bhonagiri V."/>
            <person name="Nash W.E."/>
            <person name="Mardis E.R."/>
            <person name="Wilson R.K."/>
        </authorList>
    </citation>
    <scope>NUCLEOTIDE SEQUENCE [LARGE SCALE GENOMIC DNA]</scope>
    <source>
        <strain evidence="2 3">ATCC 25827</strain>
    </source>
</reference>
<evidence type="ECO:0000313" key="2">
    <source>
        <dbReference type="EMBL" id="EDU60750.1"/>
    </source>
</evidence>
<keyword evidence="1" id="KW-0472">Membrane</keyword>
<name>A0AA87CUC2_PROST</name>
<evidence type="ECO:0000256" key="1">
    <source>
        <dbReference type="SAM" id="Phobius"/>
    </source>
</evidence>
<keyword evidence="1" id="KW-1133">Transmembrane helix</keyword>
<dbReference type="Proteomes" id="UP000004506">
    <property type="component" value="Unassembled WGS sequence"/>
</dbReference>
<proteinExistence type="predicted"/>
<reference evidence="3" key="1">
    <citation type="submission" date="2008-04" db="EMBL/GenBank/DDBJ databases">
        <title>Draft genome sequence of Providencia stuartii (ATCC 25827).</title>
        <authorList>
            <person name="Sudarsanam P."/>
            <person name="Ley R."/>
            <person name="Guruge J."/>
            <person name="Turnbaugh P.J."/>
            <person name="Mahowald M."/>
            <person name="Liep D."/>
            <person name="Gordon J."/>
        </authorList>
    </citation>
    <scope>NUCLEOTIDE SEQUENCE [LARGE SCALE GENOMIC DNA]</scope>
    <source>
        <strain evidence="3">ATCC 25827</strain>
    </source>
</reference>
<dbReference type="AlphaFoldDB" id="A0AA87CUC2"/>
<accession>A0AA87CUC2</accession>